<keyword evidence="1" id="KW-1133">Transmembrane helix</keyword>
<dbReference type="PATRIC" id="fig|315405.11.peg.1573"/>
<protein>
    <submittedName>
        <fullName evidence="2">Uncharacterized protein</fullName>
    </submittedName>
</protein>
<dbReference type="EMBL" id="LQOF01000288">
    <property type="protein sequence ID" value="KXT67689.1"/>
    <property type="molecule type" value="Genomic_DNA"/>
</dbReference>
<keyword evidence="1" id="KW-0472">Membrane</keyword>
<evidence type="ECO:0000313" key="3">
    <source>
        <dbReference type="Proteomes" id="UP000070198"/>
    </source>
</evidence>
<comment type="caution">
    <text evidence="2">The sequence shown here is derived from an EMBL/GenBank/DDBJ whole genome shotgun (WGS) entry which is preliminary data.</text>
</comment>
<evidence type="ECO:0000256" key="1">
    <source>
        <dbReference type="SAM" id="Phobius"/>
    </source>
</evidence>
<keyword evidence="1" id="KW-0812">Transmembrane</keyword>
<sequence length="162" mass="18607">MSNELYNSLKEYIAQKPKSATNSNLSEGERVQRGARSFAEIEQEARAHRHELINGLIQDLRKPLKSEQDSKNKYRKHVLWAFSIFFVAVTIVTFVVIFVFMTDGYTKAEVSVAKFLITGLFANLVGLAIIIFKYLFDDKNSLLKDMIQLVVKTIEIKQSRED</sequence>
<feature type="transmembrane region" description="Helical" evidence="1">
    <location>
        <begin position="112"/>
        <end position="136"/>
    </location>
</feature>
<feature type="transmembrane region" description="Helical" evidence="1">
    <location>
        <begin position="78"/>
        <end position="100"/>
    </location>
</feature>
<dbReference type="RefSeq" id="WP_061458827.1">
    <property type="nucleotide sequence ID" value="NZ_KQ968748.1"/>
</dbReference>
<reference evidence="2 3" key="1">
    <citation type="submission" date="2016-01" db="EMBL/GenBank/DDBJ databases">
        <title>Highly variable Streptococcus oralis are common among viridans streptococci isolated from primates.</title>
        <authorList>
            <person name="Denapaite D."/>
            <person name="Rieger M."/>
            <person name="Koendgen S."/>
            <person name="Brueckner R."/>
            <person name="Ochigava I."/>
            <person name="Kappeler P."/>
            <person name="Maetz-Rensing K."/>
            <person name="Leendertz F."/>
            <person name="Hakenbeck R."/>
        </authorList>
    </citation>
    <scope>NUCLEOTIDE SEQUENCE [LARGE SCALE GENOMIC DNA]</scope>
    <source>
        <strain evidence="2 3">DD02</strain>
    </source>
</reference>
<dbReference type="Proteomes" id="UP000070198">
    <property type="component" value="Unassembled WGS sequence"/>
</dbReference>
<dbReference type="AlphaFoldDB" id="A0A139MV96"/>
<name>A0A139MV96_9STRE</name>
<gene>
    <name evidence="2" type="ORF">SGADD02_01325</name>
</gene>
<evidence type="ECO:0000313" key="2">
    <source>
        <dbReference type="EMBL" id="KXT67689.1"/>
    </source>
</evidence>
<proteinExistence type="predicted"/>
<organism evidence="2 3">
    <name type="scientific">Streptococcus gallolyticus</name>
    <dbReference type="NCBI Taxonomy" id="315405"/>
    <lineage>
        <taxon>Bacteria</taxon>
        <taxon>Bacillati</taxon>
        <taxon>Bacillota</taxon>
        <taxon>Bacilli</taxon>
        <taxon>Lactobacillales</taxon>
        <taxon>Streptococcaceae</taxon>
        <taxon>Streptococcus</taxon>
    </lineage>
</organism>
<accession>A0A139MV96</accession>